<accession>X1AES1</accession>
<sequence>SEDKFIGTLLGTAIGDTLGVPFEGKIREQIIRYFDDFDEFIDKNHNIFRTYSDDTQLTIHTAKAIIRAGGIEEEILIDEFIKWLNDPPIGAGFGCLSSIRKLAEGIPWKSAASNSGGNGTAMRISPIGLFYSNNIEQLKKVASLNSNITHSHPAAEAGARVVASSIAFLLYKDPNKGFSINEFFQTIINVISDKKDRIWEEFIEILNDLQNNLDMDLIDGLKKYAQVD</sequence>
<dbReference type="Pfam" id="PF03747">
    <property type="entry name" value="ADP_ribosyl_GH"/>
    <property type="match status" value="1"/>
</dbReference>
<dbReference type="PANTHER" id="PTHR16222">
    <property type="entry name" value="ADP-RIBOSYLGLYCOHYDROLASE"/>
    <property type="match status" value="1"/>
</dbReference>
<dbReference type="InterPro" id="IPR005502">
    <property type="entry name" value="Ribosyl_crysJ1"/>
</dbReference>
<protein>
    <recommendedName>
        <fullName evidence="4">ADP-ribosylglycohydrolase</fullName>
    </recommendedName>
</protein>
<comment type="caution">
    <text evidence="3">The sequence shown here is derived from an EMBL/GenBank/DDBJ whole genome shotgun (WGS) entry which is preliminary data.</text>
</comment>
<dbReference type="InterPro" id="IPR036705">
    <property type="entry name" value="Ribosyl_crysJ1_sf"/>
</dbReference>
<dbReference type="AlphaFoldDB" id="X1AES1"/>
<dbReference type="Gene3D" id="1.10.4080.10">
    <property type="entry name" value="ADP-ribosylation/Crystallin J1"/>
    <property type="match status" value="1"/>
</dbReference>
<evidence type="ECO:0000256" key="1">
    <source>
        <dbReference type="ARBA" id="ARBA00010702"/>
    </source>
</evidence>
<reference evidence="3" key="1">
    <citation type="journal article" date="2014" name="Front. Microbiol.">
        <title>High frequency of phylogenetically diverse reductive dehalogenase-homologous genes in deep subseafloor sedimentary metagenomes.</title>
        <authorList>
            <person name="Kawai M."/>
            <person name="Futagami T."/>
            <person name="Toyoda A."/>
            <person name="Takaki Y."/>
            <person name="Nishi S."/>
            <person name="Hori S."/>
            <person name="Arai W."/>
            <person name="Tsubouchi T."/>
            <person name="Morono Y."/>
            <person name="Uchiyama I."/>
            <person name="Ito T."/>
            <person name="Fujiyama A."/>
            <person name="Inagaki F."/>
            <person name="Takami H."/>
        </authorList>
    </citation>
    <scope>NUCLEOTIDE SEQUENCE</scope>
    <source>
        <strain evidence="3">Expedition CK06-06</strain>
    </source>
</reference>
<evidence type="ECO:0000313" key="3">
    <source>
        <dbReference type="EMBL" id="GAG81090.1"/>
    </source>
</evidence>
<comment type="similarity">
    <text evidence="1">Belongs to the ADP-ribosylglycohydrolase family.</text>
</comment>
<dbReference type="GO" id="GO:0016787">
    <property type="term" value="F:hydrolase activity"/>
    <property type="evidence" value="ECO:0007669"/>
    <property type="project" value="UniProtKB-KW"/>
</dbReference>
<gene>
    <name evidence="3" type="ORF">S01H4_33628</name>
</gene>
<dbReference type="EMBL" id="BART01017718">
    <property type="protein sequence ID" value="GAG81090.1"/>
    <property type="molecule type" value="Genomic_DNA"/>
</dbReference>
<evidence type="ECO:0000256" key="2">
    <source>
        <dbReference type="ARBA" id="ARBA00022801"/>
    </source>
</evidence>
<evidence type="ECO:0008006" key="4">
    <source>
        <dbReference type="Google" id="ProtNLM"/>
    </source>
</evidence>
<keyword evidence="2" id="KW-0378">Hydrolase</keyword>
<name>X1AES1_9ZZZZ</name>
<feature type="non-terminal residue" evidence="3">
    <location>
        <position position="1"/>
    </location>
</feature>
<dbReference type="InterPro" id="IPR050792">
    <property type="entry name" value="ADP-ribosylglycohydrolase"/>
</dbReference>
<dbReference type="SUPFAM" id="SSF101478">
    <property type="entry name" value="ADP-ribosylglycohydrolase"/>
    <property type="match status" value="1"/>
</dbReference>
<proteinExistence type="inferred from homology"/>
<dbReference type="PANTHER" id="PTHR16222:SF24">
    <property type="entry name" value="ADP-RIBOSYLHYDROLASE ARH3"/>
    <property type="match status" value="1"/>
</dbReference>
<organism evidence="3">
    <name type="scientific">marine sediment metagenome</name>
    <dbReference type="NCBI Taxonomy" id="412755"/>
    <lineage>
        <taxon>unclassified sequences</taxon>
        <taxon>metagenomes</taxon>
        <taxon>ecological metagenomes</taxon>
    </lineage>
</organism>